<accession>A0A2U3QGD4</accession>
<evidence type="ECO:0008006" key="3">
    <source>
        <dbReference type="Google" id="ProtNLM"/>
    </source>
</evidence>
<protein>
    <recommendedName>
        <fullName evidence="3">STAS/SEC14 domain-containing protein</fullName>
    </recommendedName>
</protein>
<name>A0A2U3QGD4_9BACT</name>
<dbReference type="EMBL" id="OUUY01000068">
    <property type="protein sequence ID" value="SPQ00410.1"/>
    <property type="molecule type" value="Genomic_DNA"/>
</dbReference>
<dbReference type="AlphaFoldDB" id="A0A2U3QGD4"/>
<dbReference type="Proteomes" id="UP000245125">
    <property type="component" value="Unassembled WGS sequence"/>
</dbReference>
<sequence length="139" mass="15760">MSIEYDIIMGKKLVLAKGSGVITGTDVMEHLTTLAMDDRYKAPMKKLVDYRSVDSIRISPEEGYSIARMKVRFSSAFTGERCAFVSPKDDIYSSSQVHRALVDGIGLKTAVFKSIEEALEWLDVTLDKNHEQWLINRRK</sequence>
<organism evidence="1 2">
    <name type="scientific">Candidatus Sulfobium mesophilum</name>
    <dbReference type="NCBI Taxonomy" id="2016548"/>
    <lineage>
        <taxon>Bacteria</taxon>
        <taxon>Pseudomonadati</taxon>
        <taxon>Nitrospirota</taxon>
        <taxon>Nitrospiria</taxon>
        <taxon>Nitrospirales</taxon>
        <taxon>Nitrospiraceae</taxon>
        <taxon>Candidatus Sulfobium</taxon>
    </lineage>
</organism>
<proteinExistence type="predicted"/>
<evidence type="ECO:0000313" key="1">
    <source>
        <dbReference type="EMBL" id="SPQ00410.1"/>
    </source>
</evidence>
<dbReference type="OrthoDB" id="5402186at2"/>
<gene>
    <name evidence="1" type="ORF">NBG4_230009</name>
</gene>
<reference evidence="2" key="1">
    <citation type="submission" date="2018-03" db="EMBL/GenBank/DDBJ databases">
        <authorList>
            <person name="Zecchin S."/>
        </authorList>
    </citation>
    <scope>NUCLEOTIDE SEQUENCE [LARGE SCALE GENOMIC DNA]</scope>
</reference>
<keyword evidence="2" id="KW-1185">Reference proteome</keyword>
<evidence type="ECO:0000313" key="2">
    <source>
        <dbReference type="Proteomes" id="UP000245125"/>
    </source>
</evidence>